<evidence type="ECO:0000256" key="7">
    <source>
        <dbReference type="SAM" id="Phobius"/>
    </source>
</evidence>
<evidence type="ECO:0000256" key="1">
    <source>
        <dbReference type="ARBA" id="ARBA00004389"/>
    </source>
</evidence>
<dbReference type="Pfam" id="PF09320">
    <property type="entry name" value="DUF1977"/>
    <property type="match status" value="1"/>
</dbReference>
<dbReference type="Gene3D" id="1.10.287.110">
    <property type="entry name" value="DnaJ domain"/>
    <property type="match status" value="1"/>
</dbReference>
<dbReference type="AlphaFoldDB" id="A0A250XQF5"/>
<comment type="caution">
    <text evidence="9">The sequence shown here is derived from an EMBL/GenBank/DDBJ whole genome shotgun (WGS) entry which is preliminary data.</text>
</comment>
<sequence>MSEANKDEALKCVTIARRALDDGDIAKADKFAQKAKQLFDCSQVNDLMTRIKSVQNGTHASSRTPPASPQENGDSHRSGQAPQRRHAESNGPTTSPGPTGMGGSSRSHPDGTTARKRHEKLVDENAGTPEQRALVSNILKAGGDLYAILGISKTASEDEIKKAYRKLALKLHPDKNVAARAEDAFKALTKAFSCLSDPDKRAYYDRTGFESTAAAQAAASEQRNAGRGGSQGMYYQEDFDPEQIFNMFFGGMHPHARGFRTHFGGTAARRQQQQQQQAAPERTPTQTAFMGIMQFLPVILLLLFSFFSSSGPTYSLSKSGSFMEQMKTDRLDIPFYVKNKYDFERTYPRRTSTRTQVERQVESDYYERLGQRCVQERQHQQRLMYSWSQREHARSMKLPSCDEYNDLNRKLGVRAY</sequence>
<feature type="transmembrane region" description="Helical" evidence="7">
    <location>
        <begin position="288"/>
        <end position="308"/>
    </location>
</feature>
<dbReference type="GO" id="GO:0071218">
    <property type="term" value="P:cellular response to misfolded protein"/>
    <property type="evidence" value="ECO:0007669"/>
    <property type="project" value="TreeGrafter"/>
</dbReference>
<dbReference type="GO" id="GO:0005789">
    <property type="term" value="C:endoplasmic reticulum membrane"/>
    <property type="evidence" value="ECO:0007669"/>
    <property type="project" value="UniProtKB-SubCell"/>
</dbReference>
<dbReference type="InterPro" id="IPR051100">
    <property type="entry name" value="DnaJ_subfamily_B/C"/>
</dbReference>
<dbReference type="InterPro" id="IPR001623">
    <property type="entry name" value="DnaJ_domain"/>
</dbReference>
<keyword evidence="4 7" id="KW-1133">Transmembrane helix</keyword>
<dbReference type="PRINTS" id="PR00625">
    <property type="entry name" value="JDOMAIN"/>
</dbReference>
<keyword evidence="3" id="KW-0256">Endoplasmic reticulum</keyword>
<dbReference type="Proteomes" id="UP000232323">
    <property type="component" value="Unassembled WGS sequence"/>
</dbReference>
<reference evidence="9 10" key="1">
    <citation type="submission" date="2017-08" db="EMBL/GenBank/DDBJ databases">
        <title>Acidophilic green algal genome provides insights into adaptation to an acidic environment.</title>
        <authorList>
            <person name="Hirooka S."/>
            <person name="Hirose Y."/>
            <person name="Kanesaki Y."/>
            <person name="Higuchi S."/>
            <person name="Fujiwara T."/>
            <person name="Onuma R."/>
            <person name="Era A."/>
            <person name="Ohbayashi R."/>
            <person name="Uzuka A."/>
            <person name="Nozaki H."/>
            <person name="Yoshikawa H."/>
            <person name="Miyagishima S.Y."/>
        </authorList>
    </citation>
    <scope>NUCLEOTIDE SEQUENCE [LARGE SCALE GENOMIC DNA]</scope>
    <source>
        <strain evidence="9 10">NIES-2499</strain>
    </source>
</reference>
<dbReference type="Pfam" id="PF00226">
    <property type="entry name" value="DnaJ"/>
    <property type="match status" value="1"/>
</dbReference>
<dbReference type="SUPFAM" id="SSF46565">
    <property type="entry name" value="Chaperone J-domain"/>
    <property type="match status" value="1"/>
</dbReference>
<evidence type="ECO:0000256" key="2">
    <source>
        <dbReference type="ARBA" id="ARBA00022692"/>
    </source>
</evidence>
<dbReference type="InterPro" id="IPR015399">
    <property type="entry name" value="DUF1977_DnaJ-like"/>
</dbReference>
<dbReference type="GO" id="GO:0030544">
    <property type="term" value="F:Hsp70 protein binding"/>
    <property type="evidence" value="ECO:0007669"/>
    <property type="project" value="TreeGrafter"/>
</dbReference>
<evidence type="ECO:0000256" key="4">
    <source>
        <dbReference type="ARBA" id="ARBA00022989"/>
    </source>
</evidence>
<keyword evidence="2 7" id="KW-0812">Transmembrane</keyword>
<proteinExistence type="predicted"/>
<dbReference type="PROSITE" id="PS50076">
    <property type="entry name" value="DNAJ_2"/>
    <property type="match status" value="1"/>
</dbReference>
<gene>
    <name evidence="9" type="ORF">CEUSTIGMA_g12450.t1</name>
</gene>
<dbReference type="STRING" id="1157962.A0A250XQF5"/>
<evidence type="ECO:0000313" key="9">
    <source>
        <dbReference type="EMBL" id="GAX85030.1"/>
    </source>
</evidence>
<feature type="compositionally biased region" description="Polar residues" evidence="6">
    <location>
        <begin position="55"/>
        <end position="72"/>
    </location>
</feature>
<feature type="domain" description="J" evidence="8">
    <location>
        <begin position="144"/>
        <end position="208"/>
    </location>
</feature>
<comment type="subcellular location">
    <subcellularLocation>
        <location evidence="1">Endoplasmic reticulum membrane</location>
        <topology evidence="1">Single-pass membrane protein</topology>
    </subcellularLocation>
</comment>
<evidence type="ECO:0000256" key="6">
    <source>
        <dbReference type="SAM" id="MobiDB-lite"/>
    </source>
</evidence>
<dbReference type="PANTHER" id="PTHR43908:SF3">
    <property type="entry name" value="AT29763P-RELATED"/>
    <property type="match status" value="1"/>
</dbReference>
<dbReference type="SMART" id="SM00271">
    <property type="entry name" value="DnaJ"/>
    <property type="match status" value="1"/>
</dbReference>
<evidence type="ECO:0000256" key="3">
    <source>
        <dbReference type="ARBA" id="ARBA00022824"/>
    </source>
</evidence>
<keyword evidence="5 7" id="KW-0472">Membrane</keyword>
<organism evidence="9 10">
    <name type="scientific">Chlamydomonas eustigma</name>
    <dbReference type="NCBI Taxonomy" id="1157962"/>
    <lineage>
        <taxon>Eukaryota</taxon>
        <taxon>Viridiplantae</taxon>
        <taxon>Chlorophyta</taxon>
        <taxon>core chlorophytes</taxon>
        <taxon>Chlorophyceae</taxon>
        <taxon>CS clade</taxon>
        <taxon>Chlamydomonadales</taxon>
        <taxon>Chlamydomonadaceae</taxon>
        <taxon>Chlamydomonas</taxon>
    </lineage>
</organism>
<evidence type="ECO:0000256" key="5">
    <source>
        <dbReference type="ARBA" id="ARBA00023136"/>
    </source>
</evidence>
<dbReference type="PROSITE" id="PS00636">
    <property type="entry name" value="DNAJ_1"/>
    <property type="match status" value="1"/>
</dbReference>
<keyword evidence="10" id="KW-1185">Reference proteome</keyword>
<feature type="region of interest" description="Disordered" evidence="6">
    <location>
        <begin position="55"/>
        <end position="116"/>
    </location>
</feature>
<dbReference type="InterPro" id="IPR036869">
    <property type="entry name" value="J_dom_sf"/>
</dbReference>
<dbReference type="OrthoDB" id="10250354at2759"/>
<name>A0A250XQF5_9CHLO</name>
<evidence type="ECO:0000259" key="8">
    <source>
        <dbReference type="PROSITE" id="PS50076"/>
    </source>
</evidence>
<dbReference type="CDD" id="cd06257">
    <property type="entry name" value="DnaJ"/>
    <property type="match status" value="1"/>
</dbReference>
<dbReference type="PANTHER" id="PTHR43908">
    <property type="entry name" value="AT29763P-RELATED"/>
    <property type="match status" value="1"/>
</dbReference>
<evidence type="ECO:0000313" key="10">
    <source>
        <dbReference type="Proteomes" id="UP000232323"/>
    </source>
</evidence>
<protein>
    <recommendedName>
        <fullName evidence="8">J domain-containing protein</fullName>
    </recommendedName>
</protein>
<dbReference type="EMBL" id="BEGY01000146">
    <property type="protein sequence ID" value="GAX85030.1"/>
    <property type="molecule type" value="Genomic_DNA"/>
</dbReference>
<accession>A0A250XQF5</accession>
<dbReference type="InterPro" id="IPR018253">
    <property type="entry name" value="DnaJ_domain_CS"/>
</dbReference>